<organism evidence="3 4">
    <name type="scientific">Ignelater luminosus</name>
    <name type="common">Cucubano</name>
    <name type="synonym">Pyrophorus luminosus</name>
    <dbReference type="NCBI Taxonomy" id="2038154"/>
    <lineage>
        <taxon>Eukaryota</taxon>
        <taxon>Metazoa</taxon>
        <taxon>Ecdysozoa</taxon>
        <taxon>Arthropoda</taxon>
        <taxon>Hexapoda</taxon>
        <taxon>Insecta</taxon>
        <taxon>Pterygota</taxon>
        <taxon>Neoptera</taxon>
        <taxon>Endopterygota</taxon>
        <taxon>Coleoptera</taxon>
        <taxon>Polyphaga</taxon>
        <taxon>Elateriformia</taxon>
        <taxon>Elateroidea</taxon>
        <taxon>Elateridae</taxon>
        <taxon>Agrypninae</taxon>
        <taxon>Pyrophorini</taxon>
        <taxon>Ignelater</taxon>
    </lineage>
</organism>
<evidence type="ECO:0000313" key="4">
    <source>
        <dbReference type="Proteomes" id="UP000801492"/>
    </source>
</evidence>
<comment type="caution">
    <text evidence="3">The sequence shown here is derived from an EMBL/GenBank/DDBJ whole genome shotgun (WGS) entry which is preliminary data.</text>
</comment>
<feature type="non-terminal residue" evidence="3">
    <location>
        <position position="161"/>
    </location>
</feature>
<comment type="subcellular location">
    <subcellularLocation>
        <location evidence="1">Nucleus</location>
    </subcellularLocation>
</comment>
<sequence length="161" mass="18778">TRDSTVELRAKVVTLRAHGLSVPQMDRVKLSRTQIYHYIKEEERPLQAKRKGRCGRKSALQESHLQAMENHINNTPFTSLSTIREDLELTCCKATISKGLKSLGIKFRKPAKKIHLTDQHRQVRVQFAQENLDRNWLERTIVLDEKAFCNSQYYKTSIQTR</sequence>
<feature type="non-terminal residue" evidence="3">
    <location>
        <position position="1"/>
    </location>
</feature>
<gene>
    <name evidence="3" type="ORF">ILUMI_05704</name>
</gene>
<evidence type="ECO:0000313" key="3">
    <source>
        <dbReference type="EMBL" id="KAF2900485.1"/>
    </source>
</evidence>
<dbReference type="GO" id="GO:0005634">
    <property type="term" value="C:nucleus"/>
    <property type="evidence" value="ECO:0007669"/>
    <property type="project" value="UniProtKB-SubCell"/>
</dbReference>
<name>A0A8K0D6M8_IGNLU</name>
<dbReference type="OrthoDB" id="9996331at2759"/>
<dbReference type="AlphaFoldDB" id="A0A8K0D6M8"/>
<accession>A0A8K0D6M8</accession>
<evidence type="ECO:0000259" key="2">
    <source>
        <dbReference type="Pfam" id="PF01498"/>
    </source>
</evidence>
<evidence type="ECO:0000256" key="1">
    <source>
        <dbReference type="ARBA" id="ARBA00004123"/>
    </source>
</evidence>
<keyword evidence="4" id="KW-1185">Reference proteome</keyword>
<dbReference type="Pfam" id="PF01498">
    <property type="entry name" value="HTH_Tnp_Tc3_2"/>
    <property type="match status" value="1"/>
</dbReference>
<dbReference type="GO" id="GO:0015074">
    <property type="term" value="P:DNA integration"/>
    <property type="evidence" value="ECO:0007669"/>
    <property type="project" value="InterPro"/>
</dbReference>
<dbReference type="SUPFAM" id="SSF46689">
    <property type="entry name" value="Homeodomain-like"/>
    <property type="match status" value="1"/>
</dbReference>
<dbReference type="InterPro" id="IPR009057">
    <property type="entry name" value="Homeodomain-like_sf"/>
</dbReference>
<dbReference type="EMBL" id="VTPC01002169">
    <property type="protein sequence ID" value="KAF2900485.1"/>
    <property type="molecule type" value="Genomic_DNA"/>
</dbReference>
<reference evidence="3" key="1">
    <citation type="submission" date="2019-08" db="EMBL/GenBank/DDBJ databases">
        <title>The genome of the North American firefly Photinus pyralis.</title>
        <authorList>
            <consortium name="Photinus pyralis genome working group"/>
            <person name="Fallon T.R."/>
            <person name="Sander Lower S.E."/>
            <person name="Weng J.-K."/>
        </authorList>
    </citation>
    <scope>NUCLEOTIDE SEQUENCE</scope>
    <source>
        <strain evidence="3">TRF0915ILg1</strain>
        <tissue evidence="3">Whole body</tissue>
    </source>
</reference>
<protein>
    <recommendedName>
        <fullName evidence="2">Transposase Tc1-like domain-containing protein</fullName>
    </recommendedName>
</protein>
<dbReference type="GO" id="GO:0006313">
    <property type="term" value="P:DNA transposition"/>
    <property type="evidence" value="ECO:0007669"/>
    <property type="project" value="InterPro"/>
</dbReference>
<dbReference type="GO" id="GO:0003677">
    <property type="term" value="F:DNA binding"/>
    <property type="evidence" value="ECO:0007669"/>
    <property type="project" value="InterPro"/>
</dbReference>
<feature type="domain" description="Transposase Tc1-like" evidence="2">
    <location>
        <begin position="72"/>
        <end position="133"/>
    </location>
</feature>
<dbReference type="InterPro" id="IPR002492">
    <property type="entry name" value="Transposase_Tc1-like"/>
</dbReference>
<dbReference type="Proteomes" id="UP000801492">
    <property type="component" value="Unassembled WGS sequence"/>
</dbReference>
<proteinExistence type="predicted"/>